<comment type="similarity">
    <text evidence="2">Belongs to the PA-phosphatase related phosphoesterase family.</text>
</comment>
<feature type="transmembrane region" description="Helical" evidence="13">
    <location>
        <begin position="65"/>
        <end position="92"/>
    </location>
</feature>
<dbReference type="InterPro" id="IPR043216">
    <property type="entry name" value="PAP-like"/>
</dbReference>
<dbReference type="GO" id="GO:0007409">
    <property type="term" value="P:axonogenesis"/>
    <property type="evidence" value="ECO:0007669"/>
    <property type="project" value="TreeGrafter"/>
</dbReference>
<dbReference type="SMART" id="SM00014">
    <property type="entry name" value="acidPPc"/>
    <property type="match status" value="1"/>
</dbReference>
<dbReference type="OMA" id="GTRISMQ"/>
<dbReference type="AlphaFoldDB" id="A0A3P8VC29"/>
<evidence type="ECO:0000256" key="7">
    <source>
        <dbReference type="ARBA" id="ARBA00023180"/>
    </source>
</evidence>
<feature type="compositionally biased region" description="Polar residues" evidence="12">
    <location>
        <begin position="404"/>
        <end position="417"/>
    </location>
</feature>
<feature type="transmembrane region" description="Helical" evidence="13">
    <location>
        <begin position="12"/>
        <end position="34"/>
    </location>
</feature>
<sequence length="687" mass="74664">MSAGEIKDSVSLLPCFYFVELPILVSSMVSLYFLEWTDVFKPVKFGFTCHDRSLNLPYVDPNHEVVPLLMLFSLVFAGPAIMIMIGEAVLFCCQSCKKCSVRAEVNINAAGCNFNSFIRRALRFIGVHVFGLCATALITDILQLMTGLPTPYFLTVCKPNYTTLNITCEQNPYVLEDICDGDDPAAISQGRKSFPSQHATLASFAAVYISMYFNSTLTDSSKLLKPLLVFFFTICALICGLTRIIQYKNHAIDVYLGFLLGGGIAVYLGLYAVGNFQPSEEVSHKPPPILHTIPCSLPHISKEAMFHLMQIKANMAGEHGIPASEGQLLRGFQKQRTDVHNNHSGADVDGITLFSPATKDATLTFSHTLPRVHTSQAMAAYEENARRHAATLHHHSSKDSSHSRQLLSQWKSKNNKCPMQVTDSFSSSVDSSSGQHLHHHGSMEFRSSSEPSAIAPNGGFEGHAFISNMATGCSTTLPSNCSSIIGGARMSMQSRPGSSQLVHIPEESQDNTHTGSLRSVSRGENEEANSTVQVNWKRARNTTACGTGEKGSRVMQVKQQGLLQAQSKSLDESSLGCSNTAICKSSHPNRTLNDQEPPSTTEPMSSGSTTGSISGAIVRVKAHPEMEQLSIQPTSTDCGGSWRWQSLDSSTETTGGEVSGQTEGTGSLKRSLQFNNLNRDLESSEVV</sequence>
<reference evidence="15" key="2">
    <citation type="submission" date="2025-08" db="UniProtKB">
        <authorList>
            <consortium name="Ensembl"/>
        </authorList>
    </citation>
    <scope>IDENTIFICATION</scope>
</reference>
<dbReference type="PANTHER" id="PTHR10165">
    <property type="entry name" value="LIPID PHOSPHATE PHOSPHATASE"/>
    <property type="match status" value="1"/>
</dbReference>
<dbReference type="Gene3D" id="1.20.144.10">
    <property type="entry name" value="Phosphatidic acid phosphatase type 2/haloperoxidase"/>
    <property type="match status" value="1"/>
</dbReference>
<evidence type="ECO:0000256" key="9">
    <source>
        <dbReference type="ARBA" id="ARBA00079138"/>
    </source>
</evidence>
<evidence type="ECO:0000313" key="16">
    <source>
        <dbReference type="Proteomes" id="UP000265120"/>
    </source>
</evidence>
<evidence type="ECO:0000256" key="3">
    <source>
        <dbReference type="ARBA" id="ARBA00022553"/>
    </source>
</evidence>
<dbReference type="SUPFAM" id="SSF48317">
    <property type="entry name" value="Acid phosphatase/Vanadium-dependent haloperoxidase"/>
    <property type="match status" value="1"/>
</dbReference>
<dbReference type="GO" id="GO:0007165">
    <property type="term" value="P:signal transduction"/>
    <property type="evidence" value="ECO:0007669"/>
    <property type="project" value="TreeGrafter"/>
</dbReference>
<reference evidence="15 16" key="1">
    <citation type="journal article" date="2014" name="Nat. Genet.">
        <title>Whole-genome sequence of a flatfish provides insights into ZW sex chromosome evolution and adaptation to a benthic lifestyle.</title>
        <authorList>
            <person name="Chen S."/>
            <person name="Zhang G."/>
            <person name="Shao C."/>
            <person name="Huang Q."/>
            <person name="Liu G."/>
            <person name="Zhang P."/>
            <person name="Song W."/>
            <person name="An N."/>
            <person name="Chalopin D."/>
            <person name="Volff J.N."/>
            <person name="Hong Y."/>
            <person name="Li Q."/>
            <person name="Sha Z."/>
            <person name="Zhou H."/>
            <person name="Xie M."/>
            <person name="Yu Q."/>
            <person name="Liu Y."/>
            <person name="Xiang H."/>
            <person name="Wang N."/>
            <person name="Wu K."/>
            <person name="Yang C."/>
            <person name="Zhou Q."/>
            <person name="Liao X."/>
            <person name="Yang L."/>
            <person name="Hu Q."/>
            <person name="Zhang J."/>
            <person name="Meng L."/>
            <person name="Jin L."/>
            <person name="Tian Y."/>
            <person name="Lian J."/>
            <person name="Yang J."/>
            <person name="Miao G."/>
            <person name="Liu S."/>
            <person name="Liang Z."/>
            <person name="Yan F."/>
            <person name="Li Y."/>
            <person name="Sun B."/>
            <person name="Zhang H."/>
            <person name="Zhang J."/>
            <person name="Zhu Y."/>
            <person name="Du M."/>
            <person name="Zhao Y."/>
            <person name="Schartl M."/>
            <person name="Tang Q."/>
            <person name="Wang J."/>
        </authorList>
    </citation>
    <scope>NUCLEOTIDE SEQUENCE</scope>
</reference>
<comment type="subcellular location">
    <subcellularLocation>
        <location evidence="1">Membrane</location>
        <topology evidence="1">Multi-pass membrane protein</topology>
    </subcellularLocation>
</comment>
<feature type="compositionally biased region" description="Polar residues" evidence="12">
    <location>
        <begin position="581"/>
        <end position="604"/>
    </location>
</feature>
<keyword evidence="6 13" id="KW-0472">Membrane</keyword>
<dbReference type="Pfam" id="PF01569">
    <property type="entry name" value="PAP2"/>
    <property type="match status" value="1"/>
</dbReference>
<feature type="transmembrane region" description="Helical" evidence="13">
    <location>
        <begin position="124"/>
        <end position="145"/>
    </location>
</feature>
<dbReference type="InterPro" id="IPR036938">
    <property type="entry name" value="PAP2/HPO_sf"/>
</dbReference>
<dbReference type="GO" id="GO:0046839">
    <property type="term" value="P:phospholipid dephosphorylation"/>
    <property type="evidence" value="ECO:0007669"/>
    <property type="project" value="TreeGrafter"/>
</dbReference>
<name>A0A3P8VC29_CYNSE</name>
<keyword evidence="4 13" id="KW-0812">Transmembrane</keyword>
<dbReference type="CDD" id="cd03384">
    <property type="entry name" value="PAP2_wunen"/>
    <property type="match status" value="1"/>
</dbReference>
<dbReference type="GO" id="GO:0006644">
    <property type="term" value="P:phospholipid metabolic process"/>
    <property type="evidence" value="ECO:0007669"/>
    <property type="project" value="InterPro"/>
</dbReference>
<keyword evidence="16" id="KW-1185">Reference proteome</keyword>
<dbReference type="STRING" id="244447.ENSCSEP00000010796"/>
<dbReference type="Proteomes" id="UP000265120">
    <property type="component" value="Chromosome 3"/>
</dbReference>
<evidence type="ECO:0000256" key="10">
    <source>
        <dbReference type="ARBA" id="ARBA00081263"/>
    </source>
</evidence>
<feature type="transmembrane region" description="Helical" evidence="13">
    <location>
        <begin position="223"/>
        <end position="242"/>
    </location>
</feature>
<dbReference type="InterPro" id="IPR000326">
    <property type="entry name" value="PAP2/HPO"/>
</dbReference>
<keyword evidence="3" id="KW-0597">Phosphoprotein</keyword>
<dbReference type="InParanoid" id="A0A3P8VC29"/>
<dbReference type="Ensembl" id="ENSCSET00000010926.1">
    <property type="protein sequence ID" value="ENSCSEP00000010796.1"/>
    <property type="gene ID" value="ENSCSEG00000006917.1"/>
</dbReference>
<evidence type="ECO:0000256" key="2">
    <source>
        <dbReference type="ARBA" id="ARBA00008816"/>
    </source>
</evidence>
<evidence type="ECO:0000256" key="4">
    <source>
        <dbReference type="ARBA" id="ARBA00022692"/>
    </source>
</evidence>
<keyword evidence="5 13" id="KW-1133">Transmembrane helix</keyword>
<protein>
    <recommendedName>
        <fullName evidence="8">Phospholipid phosphatase-related protein type 3</fullName>
    </recommendedName>
    <alternativeName>
        <fullName evidence="9">Inactive phospholipid phosphatase PLPPR3</fullName>
    </alternativeName>
    <alternativeName>
        <fullName evidence="10">Lipid phosphate phosphatase-related protein type 3</fullName>
    </alternativeName>
    <alternativeName>
        <fullName evidence="11">Plasticity-related gene 2 protein</fullName>
    </alternativeName>
</protein>
<evidence type="ECO:0000256" key="12">
    <source>
        <dbReference type="SAM" id="MobiDB-lite"/>
    </source>
</evidence>
<feature type="compositionally biased region" description="Polar residues" evidence="12">
    <location>
        <begin position="491"/>
        <end position="501"/>
    </location>
</feature>
<evidence type="ECO:0000259" key="14">
    <source>
        <dbReference type="SMART" id="SM00014"/>
    </source>
</evidence>
<dbReference type="GO" id="GO:0008195">
    <property type="term" value="F:phosphatidate phosphatase activity"/>
    <property type="evidence" value="ECO:0007669"/>
    <property type="project" value="TreeGrafter"/>
</dbReference>
<dbReference type="PANTHER" id="PTHR10165:SF13">
    <property type="entry name" value="PHOSPHOLIPID PHOSPHATASE-RELATED PROTEIN TYPE 4"/>
    <property type="match status" value="1"/>
</dbReference>
<reference evidence="15" key="3">
    <citation type="submission" date="2025-09" db="UniProtKB">
        <authorList>
            <consortium name="Ensembl"/>
        </authorList>
    </citation>
    <scope>IDENTIFICATION</scope>
</reference>
<feature type="region of interest" description="Disordered" evidence="12">
    <location>
        <begin position="489"/>
        <end position="553"/>
    </location>
</feature>
<dbReference type="FunFam" id="1.20.144.10:FF:000014">
    <property type="entry name" value="Phospholipid phosphatase-related protein type 3"/>
    <property type="match status" value="1"/>
</dbReference>
<evidence type="ECO:0000256" key="6">
    <source>
        <dbReference type="ARBA" id="ARBA00023136"/>
    </source>
</evidence>
<proteinExistence type="inferred from homology"/>
<evidence type="ECO:0000256" key="8">
    <source>
        <dbReference type="ARBA" id="ARBA00069374"/>
    </source>
</evidence>
<feature type="region of interest" description="Disordered" evidence="12">
    <location>
        <begin position="581"/>
        <end position="612"/>
    </location>
</feature>
<evidence type="ECO:0000256" key="5">
    <source>
        <dbReference type="ARBA" id="ARBA00022989"/>
    </source>
</evidence>
<feature type="transmembrane region" description="Helical" evidence="13">
    <location>
        <begin position="254"/>
        <end position="274"/>
    </location>
</feature>
<evidence type="ECO:0000256" key="1">
    <source>
        <dbReference type="ARBA" id="ARBA00004141"/>
    </source>
</evidence>
<evidence type="ECO:0000256" key="11">
    <source>
        <dbReference type="ARBA" id="ARBA00081887"/>
    </source>
</evidence>
<feature type="region of interest" description="Disordered" evidence="12">
    <location>
        <begin position="631"/>
        <end position="671"/>
    </location>
</feature>
<accession>A0A3P8VC29</accession>
<dbReference type="GO" id="GO:0005886">
    <property type="term" value="C:plasma membrane"/>
    <property type="evidence" value="ECO:0007669"/>
    <property type="project" value="TreeGrafter"/>
</dbReference>
<feature type="compositionally biased region" description="Basic residues" evidence="12">
    <location>
        <begin position="387"/>
        <end position="396"/>
    </location>
</feature>
<dbReference type="GeneTree" id="ENSGT00940000156181"/>
<evidence type="ECO:0000256" key="13">
    <source>
        <dbReference type="SAM" id="Phobius"/>
    </source>
</evidence>
<feature type="region of interest" description="Disordered" evidence="12">
    <location>
        <begin position="387"/>
        <end position="456"/>
    </location>
</feature>
<feature type="domain" description="Phosphatidic acid phosphatase type 2/haloperoxidase" evidence="14">
    <location>
        <begin position="125"/>
        <end position="269"/>
    </location>
</feature>
<organism evidence="15 16">
    <name type="scientific">Cynoglossus semilaevis</name>
    <name type="common">Tongue sole</name>
    <dbReference type="NCBI Taxonomy" id="244447"/>
    <lineage>
        <taxon>Eukaryota</taxon>
        <taxon>Metazoa</taxon>
        <taxon>Chordata</taxon>
        <taxon>Craniata</taxon>
        <taxon>Vertebrata</taxon>
        <taxon>Euteleostomi</taxon>
        <taxon>Actinopterygii</taxon>
        <taxon>Neopterygii</taxon>
        <taxon>Teleostei</taxon>
        <taxon>Neoteleostei</taxon>
        <taxon>Acanthomorphata</taxon>
        <taxon>Carangaria</taxon>
        <taxon>Pleuronectiformes</taxon>
        <taxon>Pleuronectoidei</taxon>
        <taxon>Cynoglossidae</taxon>
        <taxon>Cynoglossinae</taxon>
        <taxon>Cynoglossus</taxon>
    </lineage>
</organism>
<feature type="compositionally biased region" description="Low complexity" evidence="12">
    <location>
        <begin position="423"/>
        <end position="435"/>
    </location>
</feature>
<evidence type="ECO:0000313" key="15">
    <source>
        <dbReference type="Ensembl" id="ENSCSEP00000010796.1"/>
    </source>
</evidence>
<keyword evidence="7" id="KW-0325">Glycoprotein</keyword>